<dbReference type="Proteomes" id="UP001500582">
    <property type="component" value="Unassembled WGS sequence"/>
</dbReference>
<proteinExistence type="predicted"/>
<dbReference type="Gene3D" id="3.30.70.100">
    <property type="match status" value="1"/>
</dbReference>
<protein>
    <recommendedName>
        <fullName evidence="3">Quinol monooxygenase YgiN</fullName>
    </recommendedName>
</protein>
<keyword evidence="2" id="KW-1185">Reference proteome</keyword>
<evidence type="ECO:0000313" key="2">
    <source>
        <dbReference type="Proteomes" id="UP001500582"/>
    </source>
</evidence>
<dbReference type="SUPFAM" id="SSF54909">
    <property type="entry name" value="Dimeric alpha+beta barrel"/>
    <property type="match status" value="1"/>
</dbReference>
<organism evidence="1 2">
    <name type="scientific">Mucilaginibacter gynuensis</name>
    <dbReference type="NCBI Taxonomy" id="1302236"/>
    <lineage>
        <taxon>Bacteria</taxon>
        <taxon>Pseudomonadati</taxon>
        <taxon>Bacteroidota</taxon>
        <taxon>Sphingobacteriia</taxon>
        <taxon>Sphingobacteriales</taxon>
        <taxon>Sphingobacteriaceae</taxon>
        <taxon>Mucilaginibacter</taxon>
    </lineage>
</organism>
<evidence type="ECO:0000313" key="1">
    <source>
        <dbReference type="EMBL" id="GAA4328594.1"/>
    </source>
</evidence>
<gene>
    <name evidence="1" type="ORF">GCM10023149_32700</name>
</gene>
<dbReference type="InterPro" id="IPR011008">
    <property type="entry name" value="Dimeric_a/b-barrel"/>
</dbReference>
<dbReference type="EMBL" id="BAABFT010000008">
    <property type="protein sequence ID" value="GAA4328594.1"/>
    <property type="molecule type" value="Genomic_DNA"/>
</dbReference>
<name>A0ABP8GQM8_9SPHI</name>
<accession>A0ABP8GQM8</accession>
<reference evidence="2" key="1">
    <citation type="journal article" date="2019" name="Int. J. Syst. Evol. Microbiol.">
        <title>The Global Catalogue of Microorganisms (GCM) 10K type strain sequencing project: providing services to taxonomists for standard genome sequencing and annotation.</title>
        <authorList>
            <consortium name="The Broad Institute Genomics Platform"/>
            <consortium name="The Broad Institute Genome Sequencing Center for Infectious Disease"/>
            <person name="Wu L."/>
            <person name="Ma J."/>
        </authorList>
    </citation>
    <scope>NUCLEOTIDE SEQUENCE [LARGE SCALE GENOMIC DNA]</scope>
    <source>
        <strain evidence="2">JCM 17705</strain>
    </source>
</reference>
<comment type="caution">
    <text evidence="1">The sequence shown here is derived from an EMBL/GenBank/DDBJ whole genome shotgun (WGS) entry which is preliminary data.</text>
</comment>
<evidence type="ECO:0008006" key="3">
    <source>
        <dbReference type="Google" id="ProtNLM"/>
    </source>
</evidence>
<sequence length="108" mass="12231">MTLMRRLVIVAYKPKPGKADELKELMKTHLPRLREQSLVTDRESVIMEAADGTIVEVFEWLSEEVIQQAHLNPAVQQMWAEYAAVCDYVPLNSLKEAGDLFAGFSPLN</sequence>